<dbReference type="NCBIfam" id="NF004144">
    <property type="entry name" value="PRK05621.1-1"/>
    <property type="match status" value="1"/>
</dbReference>
<keyword evidence="15" id="KW-0378">Hydrolase</keyword>
<comment type="caution">
    <text evidence="15">The sequence shown here is derived from an EMBL/GenBank/DDBJ whole genome shotgun (WGS) entry which is preliminary data.</text>
</comment>
<dbReference type="PRINTS" id="PR00126">
    <property type="entry name" value="ATPASEGAMMA"/>
</dbReference>
<feature type="compositionally biased region" description="Basic and acidic residues" evidence="14">
    <location>
        <begin position="190"/>
        <end position="201"/>
    </location>
</feature>
<dbReference type="OrthoDB" id="9812769at2"/>
<comment type="similarity">
    <text evidence="3 13">Belongs to the ATPase gamma chain family.</text>
</comment>
<comment type="subunit">
    <text evidence="4 13">F-type ATPases have 2 components, CF(1) - the catalytic core - and CF(0) - the membrane proton channel. CF(1) has five subunits: alpha(3), beta(3), gamma(1), delta(1), epsilon(1). CF(0) has three main subunits: a, b and c.</text>
</comment>
<dbReference type="PANTHER" id="PTHR11693:SF22">
    <property type="entry name" value="ATP SYNTHASE SUBUNIT GAMMA, MITOCHONDRIAL"/>
    <property type="match status" value="1"/>
</dbReference>
<dbReference type="FunFam" id="3.40.1380.10:FF:000006">
    <property type="entry name" value="ATP synthase gamma chain"/>
    <property type="match status" value="1"/>
</dbReference>
<dbReference type="FunFam" id="1.10.287.80:FF:000005">
    <property type="entry name" value="ATP synthase gamma chain"/>
    <property type="match status" value="2"/>
</dbReference>
<evidence type="ECO:0000256" key="11">
    <source>
        <dbReference type="ARBA" id="ARBA00023196"/>
    </source>
</evidence>
<dbReference type="RefSeq" id="WP_011220232.1">
    <property type="nucleotide sequence ID" value="NZ_PYMJ01000023.1"/>
</dbReference>
<dbReference type="Gene3D" id="1.10.287.80">
    <property type="entry name" value="ATP synthase, gamma subunit, helix hairpin domain"/>
    <property type="match status" value="2"/>
</dbReference>
<keyword evidence="7" id="KW-0997">Cell inner membrane</keyword>
<dbReference type="AlphaFoldDB" id="A0A2T3JBP1"/>
<dbReference type="GO" id="GO:0046933">
    <property type="term" value="F:proton-transporting ATP synthase activity, rotational mechanism"/>
    <property type="evidence" value="ECO:0007669"/>
    <property type="project" value="UniProtKB-UniRule"/>
</dbReference>
<keyword evidence="12 13" id="KW-0066">ATP synthesis</keyword>
<dbReference type="HAMAP" id="MF_00815">
    <property type="entry name" value="ATP_synth_gamma_bact"/>
    <property type="match status" value="1"/>
</dbReference>
<evidence type="ECO:0000256" key="6">
    <source>
        <dbReference type="ARBA" id="ARBA00022475"/>
    </source>
</evidence>
<keyword evidence="11 13" id="KW-0139">CF(1)</keyword>
<dbReference type="CDD" id="cd12151">
    <property type="entry name" value="F1-ATPase_gamma"/>
    <property type="match status" value="1"/>
</dbReference>
<keyword evidence="8 13" id="KW-0375">Hydrogen ion transport</keyword>
<dbReference type="GO" id="GO:0016787">
    <property type="term" value="F:hydrolase activity"/>
    <property type="evidence" value="ECO:0007669"/>
    <property type="project" value="UniProtKB-KW"/>
</dbReference>
<dbReference type="Gene3D" id="3.40.1380.10">
    <property type="match status" value="1"/>
</dbReference>
<dbReference type="GO" id="GO:0005886">
    <property type="term" value="C:plasma membrane"/>
    <property type="evidence" value="ECO:0007669"/>
    <property type="project" value="UniProtKB-SubCell"/>
</dbReference>
<evidence type="ECO:0000256" key="12">
    <source>
        <dbReference type="ARBA" id="ARBA00023310"/>
    </source>
</evidence>
<accession>A0A2T3JBP1</accession>
<dbReference type="EMBL" id="PYMJ01000023">
    <property type="protein sequence ID" value="PSU46270.1"/>
    <property type="molecule type" value="Genomic_DNA"/>
</dbReference>
<dbReference type="PANTHER" id="PTHR11693">
    <property type="entry name" value="ATP SYNTHASE GAMMA CHAIN"/>
    <property type="match status" value="1"/>
</dbReference>
<feature type="region of interest" description="Disordered" evidence="14">
    <location>
        <begin position="187"/>
        <end position="208"/>
    </location>
</feature>
<dbReference type="Proteomes" id="UP000240987">
    <property type="component" value="Unassembled WGS sequence"/>
</dbReference>
<dbReference type="PROSITE" id="PS00153">
    <property type="entry name" value="ATPASE_GAMMA"/>
    <property type="match status" value="1"/>
</dbReference>
<keyword evidence="16" id="KW-1185">Reference proteome</keyword>
<dbReference type="GO" id="GO:0042777">
    <property type="term" value="P:proton motive force-driven plasma membrane ATP synthesis"/>
    <property type="evidence" value="ECO:0007669"/>
    <property type="project" value="UniProtKB-UniRule"/>
</dbReference>
<dbReference type="InterPro" id="IPR035968">
    <property type="entry name" value="ATP_synth_F1_ATPase_gsu"/>
</dbReference>
<evidence type="ECO:0000256" key="10">
    <source>
        <dbReference type="ARBA" id="ARBA00023136"/>
    </source>
</evidence>
<reference evidence="15 16" key="1">
    <citation type="submission" date="2018-01" db="EMBL/GenBank/DDBJ databases">
        <title>Whole genome sequencing of Histamine producing bacteria.</title>
        <authorList>
            <person name="Butler K."/>
        </authorList>
    </citation>
    <scope>NUCLEOTIDE SEQUENCE [LARGE SCALE GENOMIC DNA]</scope>
    <source>
        <strain evidence="15 16">JCM 12947</strain>
    </source>
</reference>
<gene>
    <name evidence="13" type="primary">atpG</name>
    <name evidence="15" type="ORF">C9J12_19575</name>
</gene>
<evidence type="ECO:0000256" key="8">
    <source>
        <dbReference type="ARBA" id="ARBA00022781"/>
    </source>
</evidence>
<keyword evidence="10 13" id="KW-0472">Membrane</keyword>
<evidence type="ECO:0000256" key="4">
    <source>
        <dbReference type="ARBA" id="ARBA00011648"/>
    </source>
</evidence>
<keyword evidence="9 13" id="KW-0406">Ion transport</keyword>
<evidence type="ECO:0000256" key="3">
    <source>
        <dbReference type="ARBA" id="ARBA00007681"/>
    </source>
</evidence>
<proteinExistence type="inferred from homology"/>
<comment type="subcellular location">
    <subcellularLocation>
        <location evidence="13">Cell membrane</location>
        <topology evidence="13">Peripheral membrane protein</topology>
    </subcellularLocation>
    <subcellularLocation>
        <location evidence="2">Membrane</location>
        <topology evidence="2">Peripheral membrane protein</topology>
    </subcellularLocation>
</comment>
<dbReference type="SMR" id="A0A2T3JBP1"/>
<evidence type="ECO:0000256" key="9">
    <source>
        <dbReference type="ARBA" id="ARBA00023065"/>
    </source>
</evidence>
<dbReference type="NCBIfam" id="TIGR01146">
    <property type="entry name" value="ATPsyn_F1gamma"/>
    <property type="match status" value="1"/>
</dbReference>
<evidence type="ECO:0000313" key="16">
    <source>
        <dbReference type="Proteomes" id="UP000240987"/>
    </source>
</evidence>
<keyword evidence="5 13" id="KW-0813">Transport</keyword>
<organism evidence="15 16">
    <name type="scientific">Photobacterium frigidiphilum</name>
    <dbReference type="NCBI Taxonomy" id="264736"/>
    <lineage>
        <taxon>Bacteria</taxon>
        <taxon>Pseudomonadati</taxon>
        <taxon>Pseudomonadota</taxon>
        <taxon>Gammaproteobacteria</taxon>
        <taxon>Vibrionales</taxon>
        <taxon>Vibrionaceae</taxon>
        <taxon>Photobacterium</taxon>
    </lineage>
</organism>
<dbReference type="SUPFAM" id="SSF52943">
    <property type="entry name" value="ATP synthase (F1-ATPase), gamma subunit"/>
    <property type="match status" value="1"/>
</dbReference>
<dbReference type="InterPro" id="IPR000131">
    <property type="entry name" value="ATP_synth_F1_gsu"/>
</dbReference>
<sequence length="291" mass="32639">MANAKEIRTKIASVQNTQKITSAMEMVAASKMRKVQDNMAATRPYAENMRKVISHVASGSLEYKHPYLEEREAKRVAYIIISSDRGLCGGLNSNLFKRALTDMRQWQEKNVEVDLTLIGSKAISFFHRFGNVIAQTSGLGDKPKLEDLLGAVTAMLEHFDDGKIDRLYLVYNEFVNTMVQNPRITQLLPHPDKDESQDSKPNDATSRWDYIYEPDPKDILNALMLRYIESQVYQGTVESIACEQAARMVAMKSATDNAGDIINDLQLVYNKARQSAITQELSEIVAGAQAV</sequence>
<evidence type="ECO:0000256" key="7">
    <source>
        <dbReference type="ARBA" id="ARBA00022519"/>
    </source>
</evidence>
<evidence type="ECO:0000256" key="5">
    <source>
        <dbReference type="ARBA" id="ARBA00022448"/>
    </source>
</evidence>
<dbReference type="GO" id="GO:0005524">
    <property type="term" value="F:ATP binding"/>
    <property type="evidence" value="ECO:0007669"/>
    <property type="project" value="UniProtKB-UniRule"/>
</dbReference>
<evidence type="ECO:0000256" key="14">
    <source>
        <dbReference type="SAM" id="MobiDB-lite"/>
    </source>
</evidence>
<evidence type="ECO:0000256" key="2">
    <source>
        <dbReference type="ARBA" id="ARBA00004170"/>
    </source>
</evidence>
<dbReference type="GO" id="GO:0045259">
    <property type="term" value="C:proton-transporting ATP synthase complex"/>
    <property type="evidence" value="ECO:0007669"/>
    <property type="project" value="UniProtKB-KW"/>
</dbReference>
<evidence type="ECO:0000256" key="13">
    <source>
        <dbReference type="HAMAP-Rule" id="MF_00815"/>
    </source>
</evidence>
<dbReference type="InterPro" id="IPR023632">
    <property type="entry name" value="ATP_synth_F1_gsu_CS"/>
</dbReference>
<protein>
    <recommendedName>
        <fullName evidence="13">ATP synthase gamma chain</fullName>
    </recommendedName>
    <alternativeName>
        <fullName evidence="13">ATP synthase F1 sector gamma subunit</fullName>
    </alternativeName>
    <alternativeName>
        <fullName evidence="13">F-ATPase gamma subunit</fullName>
    </alternativeName>
</protein>
<evidence type="ECO:0000313" key="15">
    <source>
        <dbReference type="EMBL" id="PSU46270.1"/>
    </source>
</evidence>
<evidence type="ECO:0000256" key="1">
    <source>
        <dbReference type="ARBA" id="ARBA00003456"/>
    </source>
</evidence>
<dbReference type="Pfam" id="PF00231">
    <property type="entry name" value="ATP-synt"/>
    <property type="match status" value="1"/>
</dbReference>
<name>A0A2T3JBP1_9GAMM</name>
<keyword evidence="6 13" id="KW-1003">Cell membrane</keyword>
<comment type="function">
    <text evidence="1 13">Produces ATP from ADP in the presence of a proton gradient across the membrane. The gamma chain is believed to be important in regulating ATPase activity and the flow of protons through the CF(0) complex.</text>
</comment>